<dbReference type="PROSITE" id="PS50995">
    <property type="entry name" value="HTH_MARR_2"/>
    <property type="match status" value="1"/>
</dbReference>
<evidence type="ECO:0000313" key="2">
    <source>
        <dbReference type="EMBL" id="KMS59107.1"/>
    </source>
</evidence>
<evidence type="ECO:0000259" key="1">
    <source>
        <dbReference type="PROSITE" id="PS50995"/>
    </source>
</evidence>
<accession>A0A0J7Y651</accession>
<dbReference type="SMART" id="SM00347">
    <property type="entry name" value="HTH_MARR"/>
    <property type="match status" value="1"/>
</dbReference>
<dbReference type="Proteomes" id="UP000052268">
    <property type="component" value="Unassembled WGS sequence"/>
</dbReference>
<reference evidence="2 3" key="1">
    <citation type="journal article" date="2015" name="G3 (Bethesda)">
        <title>Insights into Ongoing Evolution of the Hexachlorocyclohexane Catabolic Pathway from Comparative Genomics of Ten Sphingomonadaceae Strains.</title>
        <authorList>
            <person name="Pearce S.L."/>
            <person name="Oakeshott J.G."/>
            <person name="Pandey G."/>
        </authorList>
    </citation>
    <scope>NUCLEOTIDE SEQUENCE [LARGE SCALE GENOMIC DNA]</scope>
    <source>
        <strain evidence="2 3">LL02</strain>
    </source>
</reference>
<name>A0A0J7Y651_9SPHN</name>
<dbReference type="GO" id="GO:0006950">
    <property type="term" value="P:response to stress"/>
    <property type="evidence" value="ECO:0007669"/>
    <property type="project" value="TreeGrafter"/>
</dbReference>
<dbReference type="InterPro" id="IPR039422">
    <property type="entry name" value="MarR/SlyA-like"/>
</dbReference>
<dbReference type="SUPFAM" id="SSF46785">
    <property type="entry name" value="Winged helix' DNA-binding domain"/>
    <property type="match status" value="1"/>
</dbReference>
<keyword evidence="3" id="KW-1185">Reference proteome</keyword>
<evidence type="ECO:0000313" key="3">
    <source>
        <dbReference type="Proteomes" id="UP000052268"/>
    </source>
</evidence>
<comment type="caution">
    <text evidence="2">The sequence shown here is derived from an EMBL/GenBank/DDBJ whole genome shotgun (WGS) entry which is preliminary data.</text>
</comment>
<dbReference type="AlphaFoldDB" id="A0A0J7Y651"/>
<dbReference type="PATRIC" id="fig|1114963.3.peg.383"/>
<dbReference type="InterPro" id="IPR036390">
    <property type="entry name" value="WH_DNA-bd_sf"/>
</dbReference>
<organism evidence="2 3">
    <name type="scientific">Novosphingobium barchaimii LL02</name>
    <dbReference type="NCBI Taxonomy" id="1114963"/>
    <lineage>
        <taxon>Bacteria</taxon>
        <taxon>Pseudomonadati</taxon>
        <taxon>Pseudomonadota</taxon>
        <taxon>Alphaproteobacteria</taxon>
        <taxon>Sphingomonadales</taxon>
        <taxon>Sphingomonadaceae</taxon>
        <taxon>Novosphingobium</taxon>
    </lineage>
</organism>
<dbReference type="EMBL" id="JACU01000002">
    <property type="protein sequence ID" value="KMS59107.1"/>
    <property type="molecule type" value="Genomic_DNA"/>
</dbReference>
<gene>
    <name evidence="2" type="ORF">V474_07425</name>
</gene>
<dbReference type="Gene3D" id="1.10.10.10">
    <property type="entry name" value="Winged helix-like DNA-binding domain superfamily/Winged helix DNA-binding domain"/>
    <property type="match status" value="1"/>
</dbReference>
<proteinExistence type="predicted"/>
<dbReference type="InterPro" id="IPR036388">
    <property type="entry name" value="WH-like_DNA-bd_sf"/>
</dbReference>
<sequence length="175" mass="19289">MSLAGIDMLAPDAMETPERGAFEAMGESDKPASASTLDLRVWVRLLDCAKIIEKRLRRNFEEQFGTTLPRFDILATLDRAPDGLRMGELSRALLVSNGNVTAIVRQLQEQGLVHSRPAPDDGRSAIVSLTPQGRAQFSALAEAHHGWVREALAEFPETNQRHLFDLLSQLKSSIA</sequence>
<dbReference type="GO" id="GO:0003700">
    <property type="term" value="F:DNA-binding transcription factor activity"/>
    <property type="evidence" value="ECO:0007669"/>
    <property type="project" value="InterPro"/>
</dbReference>
<dbReference type="Pfam" id="PF12802">
    <property type="entry name" value="MarR_2"/>
    <property type="match status" value="1"/>
</dbReference>
<protein>
    <submittedName>
        <fullName evidence="2">MarR family transcriptional regulator</fullName>
    </submittedName>
</protein>
<dbReference type="PANTHER" id="PTHR33164:SF43">
    <property type="entry name" value="HTH-TYPE TRANSCRIPTIONAL REPRESSOR YETL"/>
    <property type="match status" value="1"/>
</dbReference>
<dbReference type="InterPro" id="IPR000835">
    <property type="entry name" value="HTH_MarR-typ"/>
</dbReference>
<dbReference type="PANTHER" id="PTHR33164">
    <property type="entry name" value="TRANSCRIPTIONAL REGULATOR, MARR FAMILY"/>
    <property type="match status" value="1"/>
</dbReference>
<feature type="domain" description="HTH marR-type" evidence="1">
    <location>
        <begin position="38"/>
        <end position="172"/>
    </location>
</feature>